<dbReference type="AlphaFoldDB" id="A0A5D8QEU2"/>
<sequence length="131" mass="14907">MKDIIVDDFQNTVNEVLFRHKSILDVLTKLQETDARIGRAVAKAVTVCGCIKIEAQKQEIPPDIDITEISNFTSSHLSGELCDECREVINQELQNHLFYLAALCNLLNINLYDNMLEEYDKLTTLGTFNML</sequence>
<organism evidence="1 2">
    <name type="scientific">Calorimonas adulescens</name>
    <dbReference type="NCBI Taxonomy" id="2606906"/>
    <lineage>
        <taxon>Bacteria</taxon>
        <taxon>Bacillati</taxon>
        <taxon>Bacillota</taxon>
        <taxon>Clostridia</taxon>
        <taxon>Thermoanaerobacterales</taxon>
        <taxon>Thermoanaerobacteraceae</taxon>
        <taxon>Calorimonas</taxon>
    </lineage>
</organism>
<comment type="caution">
    <text evidence="1">The sequence shown here is derived from an EMBL/GenBank/DDBJ whole genome shotgun (WGS) entry which is preliminary data.</text>
</comment>
<dbReference type="Proteomes" id="UP000322976">
    <property type="component" value="Unassembled WGS sequence"/>
</dbReference>
<gene>
    <name evidence="1" type="ORF">FWJ32_03555</name>
</gene>
<reference evidence="1 2" key="1">
    <citation type="submission" date="2019-08" db="EMBL/GenBank/DDBJ databases">
        <title>Calorimonas adulescens gen. nov., sp. nov., an anaerobic thermophilic bacterium from Sakhalin hot spring.</title>
        <authorList>
            <person name="Khomyakova M.A."/>
            <person name="Merkel A.Y."/>
            <person name="Novikov A."/>
            <person name="Bonch-Osmolovskaya E.A."/>
            <person name="Slobodkin A.I."/>
        </authorList>
    </citation>
    <scope>NUCLEOTIDE SEQUENCE [LARGE SCALE GENOMIC DNA]</scope>
    <source>
        <strain evidence="1 2">A05MB</strain>
    </source>
</reference>
<protein>
    <submittedName>
        <fullName evidence="1">DUF1573 domain-containing protein</fullName>
    </submittedName>
</protein>
<evidence type="ECO:0000313" key="2">
    <source>
        <dbReference type="Proteomes" id="UP000322976"/>
    </source>
</evidence>
<name>A0A5D8QEU2_9THEO</name>
<accession>A0A5D8QEU2</accession>
<dbReference type="RefSeq" id="WP_149544603.1">
    <property type="nucleotide sequence ID" value="NZ_VTPS01000004.1"/>
</dbReference>
<evidence type="ECO:0000313" key="1">
    <source>
        <dbReference type="EMBL" id="TZE82689.1"/>
    </source>
</evidence>
<proteinExistence type="predicted"/>
<keyword evidence="2" id="KW-1185">Reference proteome</keyword>
<dbReference type="EMBL" id="VTPS01000004">
    <property type="protein sequence ID" value="TZE82689.1"/>
    <property type="molecule type" value="Genomic_DNA"/>
</dbReference>